<name>A0A7R7XSM5_9EURO</name>
<reference evidence="2" key="2">
    <citation type="submission" date="2021-02" db="EMBL/GenBank/DDBJ databases">
        <title>Aspergillus puulaauensis MK2 genome sequence.</title>
        <authorList>
            <person name="Futagami T."/>
            <person name="Mori K."/>
            <person name="Kadooka C."/>
            <person name="Tanaka T."/>
        </authorList>
    </citation>
    <scope>NUCLEOTIDE SEQUENCE</scope>
    <source>
        <strain evidence="2">MK2</strain>
    </source>
</reference>
<dbReference type="EMBL" id="AP024448">
    <property type="protein sequence ID" value="BCS26990.1"/>
    <property type="molecule type" value="Genomic_DNA"/>
</dbReference>
<evidence type="ECO:0000313" key="3">
    <source>
        <dbReference type="Proteomes" id="UP000654913"/>
    </source>
</evidence>
<proteinExistence type="predicted"/>
<accession>A0A7R7XSM5</accession>
<dbReference type="Proteomes" id="UP000654913">
    <property type="component" value="Chromosome 6"/>
</dbReference>
<gene>
    <name evidence="2" type="ORF">APUU_60038S</name>
</gene>
<dbReference type="OrthoDB" id="3350591at2759"/>
<dbReference type="Pfam" id="PF12311">
    <property type="entry name" value="DUF3632"/>
    <property type="match status" value="1"/>
</dbReference>
<dbReference type="AlphaFoldDB" id="A0A7R7XSM5"/>
<protein>
    <submittedName>
        <fullName evidence="2">Uncharacterized protein</fullName>
    </submittedName>
</protein>
<dbReference type="PANTHER" id="PTHR38797">
    <property type="entry name" value="NUCLEAR PORE COMPLEX PROTEIN NUP85-RELATED"/>
    <property type="match status" value="1"/>
</dbReference>
<dbReference type="PANTHER" id="PTHR38797:SF4">
    <property type="entry name" value="NUCLEAR PORE COMPLEX PROTEIN NUP85"/>
    <property type="match status" value="1"/>
</dbReference>
<organism evidence="2 3">
    <name type="scientific">Aspergillus puulaauensis</name>
    <dbReference type="NCBI Taxonomy" id="1220207"/>
    <lineage>
        <taxon>Eukaryota</taxon>
        <taxon>Fungi</taxon>
        <taxon>Dikarya</taxon>
        <taxon>Ascomycota</taxon>
        <taxon>Pezizomycotina</taxon>
        <taxon>Eurotiomycetes</taxon>
        <taxon>Eurotiomycetidae</taxon>
        <taxon>Eurotiales</taxon>
        <taxon>Aspergillaceae</taxon>
        <taxon>Aspergillus</taxon>
    </lineage>
</organism>
<dbReference type="GeneID" id="64976995"/>
<sequence length="311" mass="35333">MAATIDLTTVLDDESPQSEKDVVRIFEDALNSSGDPTTTTDRIIDDLREFLRTSDSEYEADGMLWSLWMVLLAMVMIVPIDHPWQRVFIDVVEGLRRRGGPVTEAENIRGDRIVWDDLPNLRMYVFDKFADPSDLEDCDLEHIAAWKSFNRFVCLLLTPEFMQWTIIPYWIIPPGLETPPEDEIEFEIKLWVATEWLIQGAPFLYREMTSTRPLYEEEKRTTAPGPLCKDVPGVSLQRWAFWHSRLSEIAKTKTFTKVSATGSSEQAEFSDESYSRVAQAIAALDAAEKASKEDKGDGGAASRQADVPTEE</sequence>
<dbReference type="InterPro" id="IPR022085">
    <property type="entry name" value="OpdG"/>
</dbReference>
<feature type="compositionally biased region" description="Basic and acidic residues" evidence="1">
    <location>
        <begin position="286"/>
        <end position="297"/>
    </location>
</feature>
<feature type="region of interest" description="Disordered" evidence="1">
    <location>
        <begin position="286"/>
        <end position="311"/>
    </location>
</feature>
<dbReference type="RefSeq" id="XP_041559184.1">
    <property type="nucleotide sequence ID" value="XM_041706838.1"/>
</dbReference>
<dbReference type="InterPro" id="IPR053204">
    <property type="entry name" value="Oxopyrrolidines_Biosynth-assoc"/>
</dbReference>
<keyword evidence="3" id="KW-1185">Reference proteome</keyword>
<evidence type="ECO:0000313" key="2">
    <source>
        <dbReference type="EMBL" id="BCS26990.1"/>
    </source>
</evidence>
<reference evidence="2" key="1">
    <citation type="submission" date="2021-01" db="EMBL/GenBank/DDBJ databases">
        <authorList>
            <consortium name="Aspergillus puulaauensis MK2 genome sequencing consortium"/>
            <person name="Kazuki M."/>
            <person name="Futagami T."/>
        </authorList>
    </citation>
    <scope>NUCLEOTIDE SEQUENCE</scope>
    <source>
        <strain evidence="2">MK2</strain>
    </source>
</reference>
<dbReference type="KEGG" id="apuu:APUU_60038S"/>
<evidence type="ECO:0000256" key="1">
    <source>
        <dbReference type="SAM" id="MobiDB-lite"/>
    </source>
</evidence>